<evidence type="ECO:0000256" key="1">
    <source>
        <dbReference type="ARBA" id="ARBA00022737"/>
    </source>
</evidence>
<evidence type="ECO:0000256" key="2">
    <source>
        <dbReference type="ARBA" id="ARBA00023043"/>
    </source>
</evidence>
<protein>
    <submittedName>
        <fullName evidence="4">Ankyrin repeat domain-containing protein</fullName>
    </submittedName>
</protein>
<dbReference type="EMBL" id="CP063656">
    <property type="protein sequence ID" value="QOW19585.1"/>
    <property type="molecule type" value="Genomic_DNA"/>
</dbReference>
<feature type="repeat" description="ANK" evidence="3">
    <location>
        <begin position="74"/>
        <end position="106"/>
    </location>
</feature>
<dbReference type="PANTHER" id="PTHR24201">
    <property type="entry name" value="ANK_REP_REGION DOMAIN-CONTAINING PROTEIN"/>
    <property type="match status" value="1"/>
</dbReference>
<dbReference type="Proteomes" id="UP000594059">
    <property type="component" value="Chromosome"/>
</dbReference>
<gene>
    <name evidence="4" type="ORF">INQ41_00310</name>
</gene>
<sequence>MSNDAFASSSLEPLAQAVASGDSAEIKRQLASVDPNTPGVDGATLLVAAIGAENLAATQALLDGGADPNQPGGGGETPVHAAAFLADPAFLKAVLAHGGDPNVRNAATGSTPLSRALRGLQLDNVRILLEAGADPDLGDHNGDRPLHVAARTNAGAAILMLLEAGADPTATNSGGASFQAYYFSYPPRNALNERAVAERREVVAWLKAHQVPLEANVSSDY</sequence>
<keyword evidence="1" id="KW-0677">Repeat</keyword>
<name>A0A7S6UFY3_9GAMM</name>
<keyword evidence="5" id="KW-1185">Reference proteome</keyword>
<dbReference type="RefSeq" id="WP_193985239.1">
    <property type="nucleotide sequence ID" value="NZ_CP063656.1"/>
</dbReference>
<feature type="repeat" description="ANK" evidence="3">
    <location>
        <begin position="108"/>
        <end position="140"/>
    </location>
</feature>
<dbReference type="Gene3D" id="1.25.40.20">
    <property type="entry name" value="Ankyrin repeat-containing domain"/>
    <property type="match status" value="2"/>
</dbReference>
<evidence type="ECO:0000313" key="5">
    <source>
        <dbReference type="Proteomes" id="UP000594059"/>
    </source>
</evidence>
<dbReference type="SUPFAM" id="SSF48403">
    <property type="entry name" value="Ankyrin repeat"/>
    <property type="match status" value="1"/>
</dbReference>
<dbReference type="PROSITE" id="PS50297">
    <property type="entry name" value="ANK_REP_REGION"/>
    <property type="match status" value="3"/>
</dbReference>
<dbReference type="InterPro" id="IPR036770">
    <property type="entry name" value="Ankyrin_rpt-contain_sf"/>
</dbReference>
<reference evidence="4 5" key="1">
    <citation type="submission" date="2020-10" db="EMBL/GenBank/DDBJ databases">
        <title>complete genome sequencing of Lysobacter sp. H21R20.</title>
        <authorList>
            <person name="Bae J.-W."/>
            <person name="Lee S.-Y."/>
        </authorList>
    </citation>
    <scope>NUCLEOTIDE SEQUENCE [LARGE SCALE GENOMIC DNA]</scope>
    <source>
        <strain evidence="4 5">H21R20</strain>
    </source>
</reference>
<proteinExistence type="predicted"/>
<evidence type="ECO:0000313" key="4">
    <source>
        <dbReference type="EMBL" id="QOW19585.1"/>
    </source>
</evidence>
<organism evidence="4 5">
    <name type="scientific">Novilysobacter ciconiae</name>
    <dbReference type="NCBI Taxonomy" id="2781022"/>
    <lineage>
        <taxon>Bacteria</taxon>
        <taxon>Pseudomonadati</taxon>
        <taxon>Pseudomonadota</taxon>
        <taxon>Gammaproteobacteria</taxon>
        <taxon>Lysobacterales</taxon>
        <taxon>Lysobacteraceae</taxon>
        <taxon>Novilysobacter</taxon>
    </lineage>
</organism>
<dbReference type="InterPro" id="IPR050776">
    <property type="entry name" value="Ank_Repeat/CDKN_Inhibitor"/>
</dbReference>
<dbReference type="AlphaFoldDB" id="A0A7S6UFY3"/>
<dbReference type="SMART" id="SM00248">
    <property type="entry name" value="ANK"/>
    <property type="match status" value="4"/>
</dbReference>
<keyword evidence="2 3" id="KW-0040">ANK repeat</keyword>
<accession>A0A7S6UFY3</accession>
<evidence type="ECO:0000256" key="3">
    <source>
        <dbReference type="PROSITE-ProRule" id="PRU00023"/>
    </source>
</evidence>
<dbReference type="InterPro" id="IPR002110">
    <property type="entry name" value="Ankyrin_rpt"/>
</dbReference>
<dbReference type="PROSITE" id="PS50088">
    <property type="entry name" value="ANK_REPEAT"/>
    <property type="match status" value="3"/>
</dbReference>
<feature type="repeat" description="ANK" evidence="3">
    <location>
        <begin position="141"/>
        <end position="173"/>
    </location>
</feature>
<dbReference type="KEGG" id="lcic:INQ41_00310"/>
<dbReference type="Pfam" id="PF12796">
    <property type="entry name" value="Ank_2"/>
    <property type="match status" value="1"/>
</dbReference>